<organism evidence="1 2">
    <name type="scientific">Tetrahymena thermophila (strain SB210)</name>
    <dbReference type="NCBI Taxonomy" id="312017"/>
    <lineage>
        <taxon>Eukaryota</taxon>
        <taxon>Sar</taxon>
        <taxon>Alveolata</taxon>
        <taxon>Ciliophora</taxon>
        <taxon>Intramacronucleata</taxon>
        <taxon>Oligohymenophorea</taxon>
        <taxon>Hymenostomatida</taxon>
        <taxon>Tetrahymenina</taxon>
        <taxon>Tetrahymenidae</taxon>
        <taxon>Tetrahymena</taxon>
    </lineage>
</organism>
<keyword evidence="2" id="KW-1185">Reference proteome</keyword>
<dbReference type="Proteomes" id="UP000009168">
    <property type="component" value="Unassembled WGS sequence"/>
</dbReference>
<accession>I7LXS8</accession>
<proteinExistence type="predicted"/>
<dbReference type="RefSeq" id="XP_001026365.1">
    <property type="nucleotide sequence ID" value="XM_001026365.1"/>
</dbReference>
<evidence type="ECO:0000313" key="2">
    <source>
        <dbReference type="Proteomes" id="UP000009168"/>
    </source>
</evidence>
<name>I7LXS8_TETTS</name>
<sequence>MENHILNGLILHLMRAISDYFLYFELAKSAFTFKIILRTKQLVNSLNANRQYKKFDLT</sequence>
<reference evidence="2" key="1">
    <citation type="journal article" date="2006" name="PLoS Biol.">
        <title>Macronuclear genome sequence of the ciliate Tetrahymena thermophila, a model eukaryote.</title>
        <authorList>
            <person name="Eisen J.A."/>
            <person name="Coyne R.S."/>
            <person name="Wu M."/>
            <person name="Wu D."/>
            <person name="Thiagarajan M."/>
            <person name="Wortman J.R."/>
            <person name="Badger J.H."/>
            <person name="Ren Q."/>
            <person name="Amedeo P."/>
            <person name="Jones K.M."/>
            <person name="Tallon L.J."/>
            <person name="Delcher A.L."/>
            <person name="Salzberg S.L."/>
            <person name="Silva J.C."/>
            <person name="Haas B.J."/>
            <person name="Majoros W.H."/>
            <person name="Farzad M."/>
            <person name="Carlton J.M."/>
            <person name="Smith R.K. Jr."/>
            <person name="Garg J."/>
            <person name="Pearlman R.E."/>
            <person name="Karrer K.M."/>
            <person name="Sun L."/>
            <person name="Manning G."/>
            <person name="Elde N.C."/>
            <person name="Turkewitz A.P."/>
            <person name="Asai D.J."/>
            <person name="Wilkes D.E."/>
            <person name="Wang Y."/>
            <person name="Cai H."/>
            <person name="Collins K."/>
            <person name="Stewart B.A."/>
            <person name="Lee S.R."/>
            <person name="Wilamowska K."/>
            <person name="Weinberg Z."/>
            <person name="Ruzzo W.L."/>
            <person name="Wloga D."/>
            <person name="Gaertig J."/>
            <person name="Frankel J."/>
            <person name="Tsao C.-C."/>
            <person name="Gorovsky M.A."/>
            <person name="Keeling P.J."/>
            <person name="Waller R.F."/>
            <person name="Patron N.J."/>
            <person name="Cherry J.M."/>
            <person name="Stover N.A."/>
            <person name="Krieger C.J."/>
            <person name="del Toro C."/>
            <person name="Ryder H.F."/>
            <person name="Williamson S.C."/>
            <person name="Barbeau R.A."/>
            <person name="Hamilton E.P."/>
            <person name="Orias E."/>
        </authorList>
    </citation>
    <scope>NUCLEOTIDE SEQUENCE [LARGE SCALE GENOMIC DNA]</scope>
    <source>
        <strain evidence="2">SB210</strain>
    </source>
</reference>
<dbReference type="GeneID" id="7824829"/>
<gene>
    <name evidence="1" type="ORF">TTHERM_00670440</name>
</gene>
<protein>
    <submittedName>
        <fullName evidence="1">Uncharacterized protein</fullName>
    </submittedName>
</protein>
<dbReference type="AlphaFoldDB" id="I7LXS8"/>
<dbReference type="HOGENOM" id="CLU_2983306_0_0_1"/>
<evidence type="ECO:0000313" key="1">
    <source>
        <dbReference type="EMBL" id="EAS06120.1"/>
    </source>
</evidence>
<dbReference type="EMBL" id="GG662308">
    <property type="protein sequence ID" value="EAS06120.1"/>
    <property type="molecule type" value="Genomic_DNA"/>
</dbReference>
<dbReference type="KEGG" id="tet:TTHERM_00670440"/>
<dbReference type="InParanoid" id="I7LXS8"/>